<comment type="caution">
    <text evidence="5">Lacks conserved residue(s) required for the propagation of feature annotation.</text>
</comment>
<evidence type="ECO:0000256" key="2">
    <source>
        <dbReference type="ARBA" id="ARBA00022679"/>
    </source>
</evidence>
<feature type="compositionally biased region" description="Acidic residues" evidence="6">
    <location>
        <begin position="558"/>
        <end position="571"/>
    </location>
</feature>
<dbReference type="VEuPathDB" id="VectorBase:AEPI015012"/>
<keyword evidence="1 5" id="KW-0489">Methyltransferase</keyword>
<dbReference type="GO" id="GO:0003723">
    <property type="term" value="F:RNA binding"/>
    <property type="evidence" value="ECO:0007669"/>
    <property type="project" value="UniProtKB-UniRule"/>
</dbReference>
<dbReference type="GO" id="GO:0005730">
    <property type="term" value="C:nucleolus"/>
    <property type="evidence" value="ECO:0007669"/>
    <property type="project" value="TreeGrafter"/>
</dbReference>
<protein>
    <recommendedName>
        <fullName evidence="7">SAM-dependent MTase RsmB/NOP-type domain-containing protein</fullName>
    </recommendedName>
</protein>
<feature type="domain" description="SAM-dependent MTase RsmB/NOP-type" evidence="7">
    <location>
        <begin position="140"/>
        <end position="443"/>
    </location>
</feature>
<dbReference type="InterPro" id="IPR001678">
    <property type="entry name" value="MeTrfase_RsmB-F_NOP2_dom"/>
</dbReference>
<dbReference type="SUPFAM" id="SSF53335">
    <property type="entry name" value="S-adenosyl-L-methionine-dependent methyltransferases"/>
    <property type="match status" value="1"/>
</dbReference>
<sequence>MIEKQTWPRKPHEGQKERKKTLPTNYRCAAKYVRIATEEKRDVMELIDQDRHFRTGRTIVGRVLSNSWLIDAVIARVELAVKEPQLNPWLMRVLISELLFGSGRLIGDSVPVQRLLKYQTQLQSALEEAMNNKKKLKGTHRLLLFPVAPRFVRVNTSVLSVEGAKRLLAEKQWILVEDSCTDYGAFIERVKNLDENEYIQDYHFPELLVFPLSAKMFWSKHQHLRDQFFLQDKACLLPPYLLNPSSRSVVMDMCAAPGLKTTHLACLMKNKGRIYAVERDQLRYKTLCRYVKPFGVVKTINGDALEVKEEDVPGVEFVLIDPSCSGSGMLHRKVLNEEVDTERLYKLAGLQYKLLMHAMNAFPNVRRIVYSTCSMHQEENEKVVQSVLQHNGHFRLLDARKELGKEWLNVGSSDYPGIGERCLYAKTEDDLTIGMFVAVFERCPEGVVNEAYEAYEKQKLSYSRQFRKRGRRGGIQDGQENNEEGERNEEEQMHEAKKGEEESREAVESQGASKRKSKETKQERVDRKKLKVNAETEVTDEVVTVKKKNEKKKKSEEELPLEMEMKEEETVGSDSNKSGKSKKNTENGAPKKKK</sequence>
<dbReference type="PANTHER" id="PTHR22807:SF4">
    <property type="entry name" value="28S RRNA (CYTOSINE-C(5))-METHYLTRANSFERASE"/>
    <property type="match status" value="1"/>
</dbReference>
<dbReference type="InterPro" id="IPR023267">
    <property type="entry name" value="RCMT"/>
</dbReference>
<evidence type="ECO:0000313" key="9">
    <source>
        <dbReference type="Proteomes" id="UP000075885"/>
    </source>
</evidence>
<dbReference type="GO" id="GO:0008173">
    <property type="term" value="F:RNA methyltransferase activity"/>
    <property type="evidence" value="ECO:0007669"/>
    <property type="project" value="InterPro"/>
</dbReference>
<evidence type="ECO:0000256" key="5">
    <source>
        <dbReference type="PROSITE-ProRule" id="PRU01023"/>
    </source>
</evidence>
<evidence type="ECO:0000259" key="7">
    <source>
        <dbReference type="PROSITE" id="PS51686"/>
    </source>
</evidence>
<feature type="binding site" evidence="5">
    <location>
        <position position="278"/>
    </location>
    <ligand>
        <name>S-adenosyl-L-methionine</name>
        <dbReference type="ChEBI" id="CHEBI:59789"/>
    </ligand>
</feature>
<organism evidence="8 9">
    <name type="scientific">Anopheles epiroticus</name>
    <dbReference type="NCBI Taxonomy" id="199890"/>
    <lineage>
        <taxon>Eukaryota</taxon>
        <taxon>Metazoa</taxon>
        <taxon>Ecdysozoa</taxon>
        <taxon>Arthropoda</taxon>
        <taxon>Hexapoda</taxon>
        <taxon>Insecta</taxon>
        <taxon>Pterygota</taxon>
        <taxon>Neoptera</taxon>
        <taxon>Endopterygota</taxon>
        <taxon>Diptera</taxon>
        <taxon>Nematocera</taxon>
        <taxon>Culicoidea</taxon>
        <taxon>Culicidae</taxon>
        <taxon>Anophelinae</taxon>
        <taxon>Anopheles</taxon>
    </lineage>
</organism>
<evidence type="ECO:0000313" key="8">
    <source>
        <dbReference type="EnsemblMetazoa" id="AEPI015012-PA"/>
    </source>
</evidence>
<feature type="binding site" evidence="5">
    <location>
        <position position="321"/>
    </location>
    <ligand>
        <name>S-adenosyl-L-methionine</name>
        <dbReference type="ChEBI" id="CHEBI:59789"/>
    </ligand>
</feature>
<feature type="region of interest" description="Disordered" evidence="6">
    <location>
        <begin position="1"/>
        <end position="21"/>
    </location>
</feature>
<keyword evidence="4 5" id="KW-0694">RNA-binding</keyword>
<feature type="region of interest" description="Disordered" evidence="6">
    <location>
        <begin position="470"/>
        <end position="594"/>
    </location>
</feature>
<comment type="similarity">
    <text evidence="5">Belongs to the class I-like SAM-binding methyltransferase superfamily. RsmB/NOP family.</text>
</comment>
<keyword evidence="9" id="KW-1185">Reference proteome</keyword>
<dbReference type="Gene3D" id="3.30.70.1170">
    <property type="entry name" value="Sun protein, domain 3"/>
    <property type="match status" value="1"/>
</dbReference>
<name>A0A182PYU4_9DIPT</name>
<reference evidence="9" key="1">
    <citation type="submission" date="2013-03" db="EMBL/GenBank/DDBJ databases">
        <title>The Genome Sequence of Anopheles epiroticus epiroticus2.</title>
        <authorList>
            <consortium name="The Broad Institute Genomics Platform"/>
            <person name="Neafsey D.E."/>
            <person name="Howell P."/>
            <person name="Walker B."/>
            <person name="Young S.K."/>
            <person name="Zeng Q."/>
            <person name="Gargeya S."/>
            <person name="Fitzgerald M."/>
            <person name="Haas B."/>
            <person name="Abouelleil A."/>
            <person name="Allen A.W."/>
            <person name="Alvarado L."/>
            <person name="Arachchi H.M."/>
            <person name="Berlin A.M."/>
            <person name="Chapman S.B."/>
            <person name="Gainer-Dewar J."/>
            <person name="Goldberg J."/>
            <person name="Griggs A."/>
            <person name="Gujja S."/>
            <person name="Hansen M."/>
            <person name="Howarth C."/>
            <person name="Imamovic A."/>
            <person name="Ireland A."/>
            <person name="Larimer J."/>
            <person name="McCowan C."/>
            <person name="Murphy C."/>
            <person name="Pearson M."/>
            <person name="Poon T.W."/>
            <person name="Priest M."/>
            <person name="Roberts A."/>
            <person name="Saif S."/>
            <person name="Shea T."/>
            <person name="Sisk P."/>
            <person name="Sykes S."/>
            <person name="Wortman J."/>
            <person name="Nusbaum C."/>
            <person name="Birren B."/>
        </authorList>
    </citation>
    <scope>NUCLEOTIDE SEQUENCE [LARGE SCALE GENOMIC DNA]</scope>
    <source>
        <strain evidence="9">Epiroticus2</strain>
    </source>
</reference>
<keyword evidence="2 5" id="KW-0808">Transferase</keyword>
<evidence type="ECO:0000256" key="3">
    <source>
        <dbReference type="ARBA" id="ARBA00022691"/>
    </source>
</evidence>
<dbReference type="PROSITE" id="PS51686">
    <property type="entry name" value="SAM_MT_RSMB_NOP"/>
    <property type="match status" value="1"/>
</dbReference>
<dbReference type="Pfam" id="PF21148">
    <property type="entry name" value="NSUN5_fdxn-like"/>
    <property type="match status" value="1"/>
</dbReference>
<evidence type="ECO:0000256" key="4">
    <source>
        <dbReference type="ARBA" id="ARBA00022884"/>
    </source>
</evidence>
<keyword evidence="3 5" id="KW-0949">S-adenosyl-L-methionine</keyword>
<dbReference type="AlphaFoldDB" id="A0A182PYU4"/>
<dbReference type="Pfam" id="PF01189">
    <property type="entry name" value="Methyltr_RsmB-F"/>
    <property type="match status" value="1"/>
</dbReference>
<proteinExistence type="inferred from homology"/>
<reference evidence="8" key="2">
    <citation type="submission" date="2020-05" db="UniProtKB">
        <authorList>
            <consortium name="EnsemblMetazoa"/>
        </authorList>
    </citation>
    <scope>IDENTIFICATION</scope>
    <source>
        <strain evidence="8">Epiroticus2</strain>
    </source>
</reference>
<dbReference type="PANTHER" id="PTHR22807">
    <property type="entry name" value="NOP2 YEAST -RELATED NOL1/NOP2/FMU SUN DOMAIN-CONTAINING"/>
    <property type="match status" value="1"/>
</dbReference>
<dbReference type="CDD" id="cd02440">
    <property type="entry name" value="AdoMet_MTases"/>
    <property type="match status" value="1"/>
</dbReference>
<feature type="binding site" evidence="5">
    <location>
        <position position="303"/>
    </location>
    <ligand>
        <name>S-adenosyl-L-methionine</name>
        <dbReference type="ChEBI" id="CHEBI:59789"/>
    </ligand>
</feature>
<accession>A0A182PYU4</accession>
<feature type="compositionally biased region" description="Acidic residues" evidence="6">
    <location>
        <begin position="480"/>
        <end position="489"/>
    </location>
</feature>
<dbReference type="InterPro" id="IPR029063">
    <property type="entry name" value="SAM-dependent_MTases_sf"/>
</dbReference>
<dbReference type="Gene3D" id="3.40.50.150">
    <property type="entry name" value="Vaccinia Virus protein VP39"/>
    <property type="match status" value="1"/>
</dbReference>
<feature type="compositionally biased region" description="Basic and acidic residues" evidence="6">
    <location>
        <begin position="490"/>
        <end position="507"/>
    </location>
</feature>
<dbReference type="STRING" id="199890.A0A182PYU4"/>
<dbReference type="Proteomes" id="UP000075885">
    <property type="component" value="Unassembled WGS sequence"/>
</dbReference>
<evidence type="ECO:0000256" key="1">
    <source>
        <dbReference type="ARBA" id="ARBA00022603"/>
    </source>
</evidence>
<dbReference type="InterPro" id="IPR049561">
    <property type="entry name" value="NSUN5_7_fdxn-like"/>
</dbReference>
<dbReference type="InterPro" id="IPR049560">
    <property type="entry name" value="MeTrfase_RsmB-F_NOP2_cat"/>
</dbReference>
<evidence type="ECO:0000256" key="6">
    <source>
        <dbReference type="SAM" id="MobiDB-lite"/>
    </source>
</evidence>
<dbReference type="EnsemblMetazoa" id="AEPI015012-RA">
    <property type="protein sequence ID" value="AEPI015012-PA"/>
    <property type="gene ID" value="AEPI015012"/>
</dbReference>
<dbReference type="GO" id="GO:0070475">
    <property type="term" value="P:rRNA base methylation"/>
    <property type="evidence" value="ECO:0007669"/>
    <property type="project" value="TreeGrafter"/>
</dbReference>
<feature type="active site" description="Nucleophile" evidence="5">
    <location>
        <position position="373"/>
    </location>
</feature>
<dbReference type="PRINTS" id="PR02008">
    <property type="entry name" value="RCMTFAMILY"/>
</dbReference>